<proteinExistence type="predicted"/>
<sequence length="74" mass="8103">MGFTANDTGSVIIVSYGSVLTSMLPLVLSNIQIDFARTNPLENCSYVVVNVTQPSLWHPIVASVYQRGEGIYVR</sequence>
<dbReference type="Proteomes" id="UP000635565">
    <property type="component" value="Unassembled WGS sequence"/>
</dbReference>
<organism evidence="1 2">
    <name type="scientific">Dictyobacter formicarum</name>
    <dbReference type="NCBI Taxonomy" id="2778368"/>
    <lineage>
        <taxon>Bacteria</taxon>
        <taxon>Bacillati</taxon>
        <taxon>Chloroflexota</taxon>
        <taxon>Ktedonobacteria</taxon>
        <taxon>Ktedonobacterales</taxon>
        <taxon>Dictyobacteraceae</taxon>
        <taxon>Dictyobacter</taxon>
    </lineage>
</organism>
<reference evidence="1 2" key="1">
    <citation type="journal article" date="2021" name="Int. J. Syst. Evol. Microbiol.">
        <title>Reticulibacter mediterranei gen. nov., sp. nov., within the new family Reticulibacteraceae fam. nov., and Ktedonospora formicarum gen. nov., sp. nov., Ktedonobacter robiniae sp. nov., Dictyobacter formicarum sp. nov. and Dictyobacter arantiisoli sp. nov., belonging to the class Ktedonobacteria.</title>
        <authorList>
            <person name="Yabe S."/>
            <person name="Zheng Y."/>
            <person name="Wang C.M."/>
            <person name="Sakai Y."/>
            <person name="Abe K."/>
            <person name="Yokota A."/>
            <person name="Donadio S."/>
            <person name="Cavaletti L."/>
            <person name="Monciardini P."/>
        </authorList>
    </citation>
    <scope>NUCLEOTIDE SEQUENCE [LARGE SCALE GENOMIC DNA]</scope>
    <source>
        <strain evidence="1 2">SOSP1-9</strain>
    </source>
</reference>
<keyword evidence="2" id="KW-1185">Reference proteome</keyword>
<name>A0ABQ3VGT8_9CHLR</name>
<accession>A0ABQ3VGT8</accession>
<comment type="caution">
    <text evidence="1">The sequence shown here is derived from an EMBL/GenBank/DDBJ whole genome shotgun (WGS) entry which is preliminary data.</text>
</comment>
<dbReference type="EMBL" id="BNJJ01000007">
    <property type="protein sequence ID" value="GHO84891.1"/>
    <property type="molecule type" value="Genomic_DNA"/>
</dbReference>
<gene>
    <name evidence="1" type="ORF">KSZ_28970</name>
</gene>
<evidence type="ECO:0000313" key="1">
    <source>
        <dbReference type="EMBL" id="GHO84891.1"/>
    </source>
</evidence>
<protein>
    <submittedName>
        <fullName evidence="1">Uncharacterized protein</fullName>
    </submittedName>
</protein>
<evidence type="ECO:0000313" key="2">
    <source>
        <dbReference type="Proteomes" id="UP000635565"/>
    </source>
</evidence>